<dbReference type="Ensembl" id="ENSNMLT00000001618.1">
    <property type="protein sequence ID" value="ENSNMLP00000001405.1"/>
    <property type="gene ID" value="ENSNMLG00000001071.1"/>
</dbReference>
<organism evidence="1 2">
    <name type="scientific">Neogobius melanostomus</name>
    <name type="common">round goby</name>
    <dbReference type="NCBI Taxonomy" id="47308"/>
    <lineage>
        <taxon>Eukaryota</taxon>
        <taxon>Metazoa</taxon>
        <taxon>Chordata</taxon>
        <taxon>Craniata</taxon>
        <taxon>Vertebrata</taxon>
        <taxon>Euteleostomi</taxon>
        <taxon>Actinopterygii</taxon>
        <taxon>Neopterygii</taxon>
        <taxon>Teleostei</taxon>
        <taxon>Neoteleostei</taxon>
        <taxon>Acanthomorphata</taxon>
        <taxon>Gobiaria</taxon>
        <taxon>Gobiiformes</taxon>
        <taxon>Gobioidei</taxon>
        <taxon>Gobiidae</taxon>
        <taxon>Benthophilinae</taxon>
        <taxon>Neogobiini</taxon>
        <taxon>Neogobius</taxon>
    </lineage>
</organism>
<dbReference type="Proteomes" id="UP000694523">
    <property type="component" value="Unplaced"/>
</dbReference>
<name>A0A8C6S798_9GOBI</name>
<protein>
    <submittedName>
        <fullName evidence="1">Uncharacterized protein</fullName>
    </submittedName>
</protein>
<keyword evidence="2" id="KW-1185">Reference proteome</keyword>
<evidence type="ECO:0000313" key="1">
    <source>
        <dbReference type="Ensembl" id="ENSNMLP00000001405.1"/>
    </source>
</evidence>
<accession>A0A8C6S798</accession>
<dbReference type="AlphaFoldDB" id="A0A8C6S798"/>
<evidence type="ECO:0000313" key="2">
    <source>
        <dbReference type="Proteomes" id="UP000694523"/>
    </source>
</evidence>
<sequence>MVPLAIIQPPLTGFHFNAARAHVHHHVEVAIHQLQGKEVCAGSLGAFETAVAEEEQTTRLAGAEVQGDGASPLGVPLGQRQVGVGPIEGILNSKSS</sequence>
<reference evidence="1" key="2">
    <citation type="submission" date="2025-09" db="UniProtKB">
        <authorList>
            <consortium name="Ensembl"/>
        </authorList>
    </citation>
    <scope>IDENTIFICATION</scope>
</reference>
<proteinExistence type="predicted"/>
<reference evidence="1" key="1">
    <citation type="submission" date="2025-08" db="UniProtKB">
        <authorList>
            <consortium name="Ensembl"/>
        </authorList>
    </citation>
    <scope>IDENTIFICATION</scope>
</reference>